<gene>
    <name evidence="1" type="ORF">H3H51_20815</name>
</gene>
<dbReference type="AlphaFoldDB" id="A0A7W4LQI4"/>
<evidence type="ECO:0000313" key="1">
    <source>
        <dbReference type="EMBL" id="MBB2497471.1"/>
    </source>
</evidence>
<accession>A0A7W4LQI4</accession>
<dbReference type="Proteomes" id="UP000542720">
    <property type="component" value="Unassembled WGS sequence"/>
</dbReference>
<organism evidence="1 2">
    <name type="scientific">Aquipseudomonas ullengensis</name>
    <dbReference type="NCBI Taxonomy" id="2759166"/>
    <lineage>
        <taxon>Bacteria</taxon>
        <taxon>Pseudomonadati</taxon>
        <taxon>Pseudomonadota</taxon>
        <taxon>Gammaproteobacteria</taxon>
        <taxon>Pseudomonadales</taxon>
        <taxon>Pseudomonadaceae</taxon>
        <taxon>Aquipseudomonas</taxon>
    </lineage>
</organism>
<reference evidence="1 2" key="1">
    <citation type="submission" date="2020-08" db="EMBL/GenBank/DDBJ databases">
        <authorList>
            <person name="Kim C.M."/>
        </authorList>
    </citation>
    <scope>NUCLEOTIDE SEQUENCE [LARGE SCALE GENOMIC DNA]</scope>
    <source>
        <strain evidence="1 2">UL070</strain>
    </source>
</reference>
<evidence type="ECO:0000313" key="2">
    <source>
        <dbReference type="Proteomes" id="UP000542720"/>
    </source>
</evidence>
<dbReference type="EMBL" id="JACJUD010000009">
    <property type="protein sequence ID" value="MBB2497471.1"/>
    <property type="molecule type" value="Genomic_DNA"/>
</dbReference>
<protein>
    <submittedName>
        <fullName evidence="1">Uncharacterized protein</fullName>
    </submittedName>
</protein>
<sequence length="113" mass="12260">MAVPLAPLTLPAPIDYGILVISRERLEVSTACDIGLYLQGNLTARLYQGQSITLNLPPGDVLVRLGLLGGGHCQPQFEQLRSQTLQLSAGQVHKYRIAMSQSGLYLTPAPQNY</sequence>
<proteinExistence type="predicted"/>
<name>A0A7W4LQI4_9GAMM</name>
<comment type="caution">
    <text evidence="1">The sequence shown here is derived from an EMBL/GenBank/DDBJ whole genome shotgun (WGS) entry which is preliminary data.</text>
</comment>
<keyword evidence="2" id="KW-1185">Reference proteome</keyword>